<evidence type="ECO:0000256" key="8">
    <source>
        <dbReference type="ARBA" id="ARBA00023125"/>
    </source>
</evidence>
<keyword evidence="9" id="KW-0804">Transcription</keyword>
<dbReference type="PANTHER" id="PTHR24399">
    <property type="entry name" value="ZINC FINGER AND BTB DOMAIN-CONTAINING"/>
    <property type="match status" value="1"/>
</dbReference>
<dbReference type="SUPFAM" id="SSF57667">
    <property type="entry name" value="beta-beta-alpha zinc fingers"/>
    <property type="match status" value="4"/>
</dbReference>
<keyword evidence="7" id="KW-0805">Transcription regulation</keyword>
<dbReference type="InterPro" id="IPR001909">
    <property type="entry name" value="KRAB"/>
</dbReference>
<dbReference type="SMART" id="SM00355">
    <property type="entry name" value="ZnF_C2H2"/>
    <property type="match status" value="6"/>
</dbReference>
<feature type="domain" description="C2H2-type" evidence="14">
    <location>
        <begin position="642"/>
        <end position="669"/>
    </location>
</feature>
<name>A0A8J6EPF4_ELECQ</name>
<evidence type="ECO:0000256" key="5">
    <source>
        <dbReference type="ARBA" id="ARBA00022771"/>
    </source>
</evidence>
<dbReference type="FunFam" id="3.30.160.60:FF:001530">
    <property type="entry name" value="Zinc finger protein 268"/>
    <property type="match status" value="1"/>
</dbReference>
<dbReference type="PROSITE" id="PS50157">
    <property type="entry name" value="ZINC_FINGER_C2H2_2"/>
    <property type="match status" value="6"/>
</dbReference>
<dbReference type="PROSITE" id="PS00028">
    <property type="entry name" value="ZINC_FINGER_C2H2_1"/>
    <property type="match status" value="6"/>
</dbReference>
<reference evidence="16" key="1">
    <citation type="thesis" date="2020" institute="ProQuest LLC" country="789 East Eisenhower Parkway, Ann Arbor, MI, USA">
        <title>Comparative Genomics and Chromosome Evolution.</title>
        <authorList>
            <person name="Mudd A.B."/>
        </authorList>
    </citation>
    <scope>NUCLEOTIDE SEQUENCE</scope>
    <source>
        <strain evidence="16">HN-11 Male</strain>
        <tissue evidence="16">Kidney and liver</tissue>
    </source>
</reference>
<dbReference type="SUPFAM" id="SSF57716">
    <property type="entry name" value="Glucocorticoid receptor-like (DNA-binding domain)"/>
    <property type="match status" value="1"/>
</dbReference>
<comment type="similarity">
    <text evidence="2">Belongs to the krueppel C2H2-type zinc-finger protein family.</text>
</comment>
<dbReference type="InterPro" id="IPR013087">
    <property type="entry name" value="Znf_C2H2_type"/>
</dbReference>
<feature type="compositionally biased region" description="Low complexity" evidence="13">
    <location>
        <begin position="488"/>
        <end position="498"/>
    </location>
</feature>
<feature type="domain" description="THAP-type" evidence="15">
    <location>
        <begin position="60"/>
        <end position="152"/>
    </location>
</feature>
<evidence type="ECO:0000313" key="17">
    <source>
        <dbReference type="Proteomes" id="UP000770717"/>
    </source>
</evidence>
<keyword evidence="10" id="KW-0539">Nucleus</keyword>
<dbReference type="SUPFAM" id="SSF109640">
    <property type="entry name" value="KRAB domain (Kruppel-associated box)"/>
    <property type="match status" value="1"/>
</dbReference>
<feature type="domain" description="C2H2-type" evidence="14">
    <location>
        <begin position="524"/>
        <end position="553"/>
    </location>
</feature>
<dbReference type="Pfam" id="PF05485">
    <property type="entry name" value="THAP"/>
    <property type="match status" value="1"/>
</dbReference>
<comment type="subcellular location">
    <subcellularLocation>
        <location evidence="1">Nucleus</location>
    </subcellularLocation>
</comment>
<accession>A0A8J6EPF4</accession>
<dbReference type="PROSITE" id="PS50950">
    <property type="entry name" value="ZF_THAP"/>
    <property type="match status" value="1"/>
</dbReference>
<keyword evidence="17" id="KW-1185">Reference proteome</keyword>
<dbReference type="PANTHER" id="PTHR24399:SF70">
    <property type="entry name" value="C2H2-TYPE DOMAIN-CONTAINING PROTEIN"/>
    <property type="match status" value="1"/>
</dbReference>
<dbReference type="Gene3D" id="6.10.140.140">
    <property type="match status" value="1"/>
</dbReference>
<dbReference type="GO" id="GO:0001227">
    <property type="term" value="F:DNA-binding transcription repressor activity, RNA polymerase II-specific"/>
    <property type="evidence" value="ECO:0007669"/>
    <property type="project" value="TreeGrafter"/>
</dbReference>
<dbReference type="AlphaFoldDB" id="A0A8J6EPF4"/>
<evidence type="ECO:0000313" key="16">
    <source>
        <dbReference type="EMBL" id="KAG9472705.1"/>
    </source>
</evidence>
<feature type="compositionally biased region" description="Acidic residues" evidence="13">
    <location>
        <begin position="423"/>
        <end position="442"/>
    </location>
</feature>
<evidence type="ECO:0000256" key="1">
    <source>
        <dbReference type="ARBA" id="ARBA00004123"/>
    </source>
</evidence>
<evidence type="ECO:0000259" key="14">
    <source>
        <dbReference type="PROSITE" id="PS50157"/>
    </source>
</evidence>
<evidence type="ECO:0000259" key="15">
    <source>
        <dbReference type="PROSITE" id="PS50950"/>
    </source>
</evidence>
<dbReference type="Gene3D" id="3.30.160.60">
    <property type="entry name" value="Classic Zinc Finger"/>
    <property type="match status" value="5"/>
</dbReference>
<keyword evidence="3" id="KW-0479">Metal-binding</keyword>
<feature type="domain" description="C2H2-type" evidence="14">
    <location>
        <begin position="558"/>
        <end position="586"/>
    </location>
</feature>
<keyword evidence="8 12" id="KW-0238">DNA-binding</keyword>
<feature type="domain" description="C2H2-type" evidence="14">
    <location>
        <begin position="670"/>
        <end position="697"/>
    </location>
</feature>
<dbReference type="GO" id="GO:0000978">
    <property type="term" value="F:RNA polymerase II cis-regulatory region sequence-specific DNA binding"/>
    <property type="evidence" value="ECO:0007669"/>
    <property type="project" value="TreeGrafter"/>
</dbReference>
<feature type="compositionally biased region" description="Acidic residues" evidence="13">
    <location>
        <begin position="467"/>
        <end position="487"/>
    </location>
</feature>
<evidence type="ECO:0000256" key="13">
    <source>
        <dbReference type="SAM" id="MobiDB-lite"/>
    </source>
</evidence>
<dbReference type="OrthoDB" id="9900519at2759"/>
<dbReference type="InterPro" id="IPR036236">
    <property type="entry name" value="Znf_C2H2_sf"/>
</dbReference>
<evidence type="ECO:0000256" key="9">
    <source>
        <dbReference type="ARBA" id="ARBA00023163"/>
    </source>
</evidence>
<feature type="domain" description="C2H2-type" evidence="14">
    <location>
        <begin position="614"/>
        <end position="641"/>
    </location>
</feature>
<dbReference type="InterPro" id="IPR036051">
    <property type="entry name" value="KRAB_dom_sf"/>
</dbReference>
<dbReference type="Proteomes" id="UP000770717">
    <property type="component" value="Unassembled WGS sequence"/>
</dbReference>
<dbReference type="EMBL" id="WNTK01000041">
    <property type="protein sequence ID" value="KAG9472705.1"/>
    <property type="molecule type" value="Genomic_DNA"/>
</dbReference>
<feature type="region of interest" description="Disordered" evidence="13">
    <location>
        <begin position="423"/>
        <end position="506"/>
    </location>
</feature>
<evidence type="ECO:0000256" key="6">
    <source>
        <dbReference type="ARBA" id="ARBA00022833"/>
    </source>
</evidence>
<evidence type="ECO:0000256" key="11">
    <source>
        <dbReference type="PROSITE-ProRule" id="PRU00042"/>
    </source>
</evidence>
<keyword evidence="4" id="KW-0677">Repeat</keyword>
<feature type="region of interest" description="Disordered" evidence="13">
    <location>
        <begin position="1"/>
        <end position="28"/>
    </location>
</feature>
<protein>
    <submittedName>
        <fullName evidence="16">Uncharacterized protein</fullName>
    </submittedName>
</protein>
<organism evidence="16 17">
    <name type="scientific">Eleutherodactylus coqui</name>
    <name type="common">Puerto Rican coqui</name>
    <dbReference type="NCBI Taxonomy" id="57060"/>
    <lineage>
        <taxon>Eukaryota</taxon>
        <taxon>Metazoa</taxon>
        <taxon>Chordata</taxon>
        <taxon>Craniata</taxon>
        <taxon>Vertebrata</taxon>
        <taxon>Euteleostomi</taxon>
        <taxon>Amphibia</taxon>
        <taxon>Batrachia</taxon>
        <taxon>Anura</taxon>
        <taxon>Neobatrachia</taxon>
        <taxon>Hyloidea</taxon>
        <taxon>Eleutherodactylidae</taxon>
        <taxon>Eleutherodactylinae</taxon>
        <taxon>Eleutherodactylus</taxon>
        <taxon>Eleutherodactylus</taxon>
    </lineage>
</organism>
<dbReference type="SMART" id="SM00980">
    <property type="entry name" value="THAP"/>
    <property type="match status" value="1"/>
</dbReference>
<evidence type="ECO:0000256" key="10">
    <source>
        <dbReference type="ARBA" id="ARBA00023242"/>
    </source>
</evidence>
<evidence type="ECO:0000256" key="3">
    <source>
        <dbReference type="ARBA" id="ARBA00022723"/>
    </source>
</evidence>
<keyword evidence="5 11" id="KW-0863">Zinc-finger</keyword>
<keyword evidence="6" id="KW-0862">Zinc</keyword>
<dbReference type="GO" id="GO:0008270">
    <property type="term" value="F:zinc ion binding"/>
    <property type="evidence" value="ECO:0007669"/>
    <property type="project" value="UniProtKB-KW"/>
</dbReference>
<dbReference type="Pfam" id="PF00096">
    <property type="entry name" value="zf-C2H2"/>
    <property type="match status" value="4"/>
</dbReference>
<dbReference type="FunFam" id="3.30.160.60:FF:000193">
    <property type="entry name" value="Zinc finger protein 300"/>
    <property type="match status" value="1"/>
</dbReference>
<proteinExistence type="inferred from homology"/>
<evidence type="ECO:0000256" key="4">
    <source>
        <dbReference type="ARBA" id="ARBA00022737"/>
    </source>
</evidence>
<dbReference type="Pfam" id="PF01352">
    <property type="entry name" value="KRAB"/>
    <property type="match status" value="1"/>
</dbReference>
<feature type="domain" description="C2H2-type" evidence="14">
    <location>
        <begin position="586"/>
        <end position="613"/>
    </location>
</feature>
<evidence type="ECO:0000256" key="12">
    <source>
        <dbReference type="PROSITE-ProRule" id="PRU00309"/>
    </source>
</evidence>
<dbReference type="InterPro" id="IPR006612">
    <property type="entry name" value="THAP_Znf"/>
</dbReference>
<dbReference type="GO" id="GO:0005654">
    <property type="term" value="C:nucleoplasm"/>
    <property type="evidence" value="ECO:0007669"/>
    <property type="project" value="TreeGrafter"/>
</dbReference>
<evidence type="ECO:0000256" key="2">
    <source>
        <dbReference type="ARBA" id="ARBA00006991"/>
    </source>
</evidence>
<sequence>MMVQIKTEQCDVDSSPPSPEASGTNASSMTTTLKMEHRYSKSSSTTPFHPEQEPSLQVEVTSRCIVTDCPNFMELQHPNVIVHMFPTNFAAVKLWLQQTGQNFGDLDLAARQVLDMSPSERFGMCSDHFAPNSYMIRGAEVKLKPDAVPTIFPGLQRNVIKEEEVELPFHSDSGFDGSYPSKEHLSMYVDYNPKLRHVATSTDPYWGVRSIGVLTRPTLVREVSTSTRMGTFFNGLKSLQCSADKAIQCSEFELLRRENSWNVRPDYLYRFGPAVPPRDIGMGGPEAIGSNPDTEEQALQNWTALLQGLTPDNSQLPRNVPVKDSRLFFAMEEVMVSLMQHLLNTPFIEEASKLMTQKFLNQVLEIVALLTGDKWVLTERDDPPDIPEEVPVKCDDVAVYFSMDEWDYIKSHKELYSDLVIEEPQDLTELPDDTDSDESVSEEEAKPTTKQPNSPEWLPEGAFSEYSESELLSEEEDGEDSMQEDEYLSSSLPGSSGLLKDDGASNGSSRMKKYNLLRRKGRIYHCKKCDMTFPKRLAFKRHLKSQKHLKSYEEEVDVVCEDCGQVFVTKSLLIKHRAENHAVKRYACTICGIQYDYKSQFIIHQRAHTGEKPFECEQCGRKFGHKCSLLVHQRRHVKGKTVSCSKCDHRFDTKSQLARHEKIHDHEKPIMCRLCGKRFAHKSHFMKHKWAFHHEEI</sequence>
<evidence type="ECO:0000256" key="7">
    <source>
        <dbReference type="ARBA" id="ARBA00023015"/>
    </source>
</evidence>
<comment type="caution">
    <text evidence="16">The sequence shown here is derived from an EMBL/GenBank/DDBJ whole genome shotgun (WGS) entry which is preliminary data.</text>
</comment>
<gene>
    <name evidence="16" type="ORF">GDO78_017938</name>
</gene>